<dbReference type="Gene3D" id="1.20.140.10">
    <property type="entry name" value="Butyryl-CoA Dehydrogenase, subunit A, domain 3"/>
    <property type="match status" value="1"/>
</dbReference>
<dbReference type="InterPro" id="IPR050741">
    <property type="entry name" value="Acyl-CoA_dehydrogenase"/>
</dbReference>
<protein>
    <submittedName>
        <fullName evidence="5">Flavin-dependent monooxygenase</fullName>
    </submittedName>
</protein>
<organism evidence="5 6">
    <name type="scientific">Gammaproteobacteria bacterium LSUCC0057</name>
    <dbReference type="NCBI Taxonomy" id="2559237"/>
    <lineage>
        <taxon>Bacteria</taxon>
        <taxon>Pseudomonadati</taxon>
        <taxon>Pseudomonadota</taxon>
        <taxon>Gammaproteobacteria</taxon>
        <taxon>Cellvibrionales</taxon>
        <taxon>Porticoccaceae</taxon>
        <taxon>SAR92 clade</taxon>
    </lineage>
</organism>
<evidence type="ECO:0000313" key="6">
    <source>
        <dbReference type="Proteomes" id="UP000298133"/>
    </source>
</evidence>
<dbReference type="EMBL" id="SPIA01000001">
    <property type="protein sequence ID" value="TFH68826.1"/>
    <property type="molecule type" value="Genomic_DNA"/>
</dbReference>
<dbReference type="SUPFAM" id="SSF56645">
    <property type="entry name" value="Acyl-CoA dehydrogenase NM domain-like"/>
    <property type="match status" value="1"/>
</dbReference>
<evidence type="ECO:0000259" key="3">
    <source>
        <dbReference type="Pfam" id="PF02771"/>
    </source>
</evidence>
<feature type="domain" description="Acyl-CoA dehydrogenase C-terminal" evidence="4">
    <location>
        <begin position="228"/>
        <end position="352"/>
    </location>
</feature>
<dbReference type="InterPro" id="IPR037069">
    <property type="entry name" value="AcylCoA_DH/ox_N_sf"/>
</dbReference>
<dbReference type="PANTHER" id="PTHR48083:SF19">
    <property type="entry name" value="FLAVIN-DEPENDENT MONOOXYGENASE, OXYGENASE SUBUNIT HSAA"/>
    <property type="match status" value="1"/>
</dbReference>
<dbReference type="OrthoDB" id="7316074at2"/>
<keyword evidence="5" id="KW-0503">Monooxygenase</keyword>
<evidence type="ECO:0000256" key="1">
    <source>
        <dbReference type="ARBA" id="ARBA00023002"/>
    </source>
</evidence>
<dbReference type="PIRSF" id="PIRSF016578">
    <property type="entry name" value="HsaA"/>
    <property type="match status" value="1"/>
</dbReference>
<sequence>MTISTINVDLQKLIASHAAQHRQERKLSVEVVDALKQSGFFKMMLPKAYGGFEAKPQEFFADQIRIAEADMSTAWAGGIIAIHAFQIAMMDQQAQDDVYKDEPNTLVSSSYNPVGAKAEACEGGFMVSGRWGWSSGSEHCSWALLGGVIPGDGYRTFLIPRSDYQIEDTWNVMGLQGTGSNDIVIEQPVFVPDYRTHKQMDGFNCVNNQQNPMYNLPWAQTFIRVVNTPAIGALKSALKLFIETRTGNNTTDVTKLASDVETQERIAKVRYTIAELETILLTNFDKMEAANWQPTIEERVLYRYQAGKVIEKAIEAVDLLFDAAGGRSVFNGHPLQQLWHDIHIARCHVANNPTPFARNLGSIALGVENGDVFI</sequence>
<dbReference type="GO" id="GO:0005737">
    <property type="term" value="C:cytoplasm"/>
    <property type="evidence" value="ECO:0007669"/>
    <property type="project" value="TreeGrafter"/>
</dbReference>
<reference evidence="5 6" key="1">
    <citation type="submission" date="2019-03" db="EMBL/GenBank/DDBJ databases">
        <title>Draft genome of Gammaproteobacteria bacterium LSUCC0057, a member of the SAR92 clade.</title>
        <authorList>
            <person name="Lanclos V.C."/>
            <person name="Doiron C."/>
            <person name="Henson M.W."/>
            <person name="Thrash J.C."/>
        </authorList>
    </citation>
    <scope>NUCLEOTIDE SEQUENCE [LARGE SCALE GENOMIC DNA]</scope>
    <source>
        <strain evidence="5 6">LSUCC0057</strain>
    </source>
</reference>
<dbReference type="InterPro" id="IPR013786">
    <property type="entry name" value="AcylCoA_DH/ox_N"/>
</dbReference>
<dbReference type="Pfam" id="PF08028">
    <property type="entry name" value="Acyl-CoA_dh_2"/>
    <property type="match status" value="1"/>
</dbReference>
<dbReference type="InterPro" id="IPR036250">
    <property type="entry name" value="AcylCo_DH-like_C"/>
</dbReference>
<dbReference type="GO" id="GO:0003995">
    <property type="term" value="F:acyl-CoA dehydrogenase activity"/>
    <property type="evidence" value="ECO:0007669"/>
    <property type="project" value="TreeGrafter"/>
</dbReference>
<dbReference type="Proteomes" id="UP000298133">
    <property type="component" value="Unassembled WGS sequence"/>
</dbReference>
<keyword evidence="6" id="KW-1185">Reference proteome</keyword>
<accession>A0A4Y8UJ03</accession>
<dbReference type="GO" id="GO:0050660">
    <property type="term" value="F:flavin adenine dinucleotide binding"/>
    <property type="evidence" value="ECO:0007669"/>
    <property type="project" value="InterPro"/>
</dbReference>
<evidence type="ECO:0000256" key="2">
    <source>
        <dbReference type="ARBA" id="ARBA00049661"/>
    </source>
</evidence>
<dbReference type="AlphaFoldDB" id="A0A4Y8UJ03"/>
<dbReference type="Gene3D" id="2.40.110.10">
    <property type="entry name" value="Butyryl-CoA Dehydrogenase, subunit A, domain 2"/>
    <property type="match status" value="1"/>
</dbReference>
<dbReference type="PANTHER" id="PTHR48083">
    <property type="entry name" value="MEDIUM-CHAIN SPECIFIC ACYL-COA DEHYDROGENASE, MITOCHONDRIAL-RELATED"/>
    <property type="match status" value="1"/>
</dbReference>
<name>A0A4Y8UJ03_9GAMM</name>
<dbReference type="Gene3D" id="1.10.540.10">
    <property type="entry name" value="Acyl-CoA dehydrogenase/oxidase, N-terminal domain"/>
    <property type="match status" value="1"/>
</dbReference>
<feature type="domain" description="Acyl-CoA dehydrogenase/oxidase N-terminal" evidence="3">
    <location>
        <begin position="11"/>
        <end position="79"/>
    </location>
</feature>
<dbReference type="InterPro" id="IPR009100">
    <property type="entry name" value="AcylCoA_DH/oxidase_NM_dom_sf"/>
</dbReference>
<dbReference type="InterPro" id="IPR046373">
    <property type="entry name" value="Acyl-CoA_Oxase/DH_mid-dom_sf"/>
</dbReference>
<keyword evidence="1" id="KW-0560">Oxidoreductase</keyword>
<gene>
    <name evidence="5" type="ORF">E3W66_02415</name>
</gene>
<dbReference type="GO" id="GO:0033539">
    <property type="term" value="P:fatty acid beta-oxidation using acyl-CoA dehydrogenase"/>
    <property type="evidence" value="ECO:0007669"/>
    <property type="project" value="TreeGrafter"/>
</dbReference>
<dbReference type="Pfam" id="PF02771">
    <property type="entry name" value="Acyl-CoA_dh_N"/>
    <property type="match status" value="1"/>
</dbReference>
<dbReference type="InterPro" id="IPR013107">
    <property type="entry name" value="Acyl-CoA_DH_C"/>
</dbReference>
<evidence type="ECO:0000313" key="5">
    <source>
        <dbReference type="EMBL" id="TFH68826.1"/>
    </source>
</evidence>
<dbReference type="SUPFAM" id="SSF47203">
    <property type="entry name" value="Acyl-CoA dehydrogenase C-terminal domain-like"/>
    <property type="match status" value="1"/>
</dbReference>
<proteinExistence type="inferred from homology"/>
<dbReference type="GO" id="GO:0016712">
    <property type="term" value="F:oxidoreductase activity, acting on paired donors, with incorporation or reduction of molecular oxygen, reduced flavin or flavoprotein as one donor, and incorporation of one atom of oxygen"/>
    <property type="evidence" value="ECO:0007669"/>
    <property type="project" value="TreeGrafter"/>
</dbReference>
<comment type="similarity">
    <text evidence="2">Belongs to the HpaH/HsaA monooxygenase family.</text>
</comment>
<comment type="caution">
    <text evidence="5">The sequence shown here is derived from an EMBL/GenBank/DDBJ whole genome shotgun (WGS) entry which is preliminary data.</text>
</comment>
<evidence type="ECO:0000259" key="4">
    <source>
        <dbReference type="Pfam" id="PF08028"/>
    </source>
</evidence>